<evidence type="ECO:0000256" key="1">
    <source>
        <dbReference type="SAM" id="Coils"/>
    </source>
</evidence>
<name>A0A024Q631_9BACI</name>
<accession>A0A024Q631</accession>
<proteinExistence type="predicted"/>
<evidence type="ECO:0000313" key="4">
    <source>
        <dbReference type="Proteomes" id="UP000028875"/>
    </source>
</evidence>
<keyword evidence="3" id="KW-0131">Cell cycle</keyword>
<comment type="caution">
    <text evidence="3">The sequence shown here is derived from an EMBL/GenBank/DDBJ whole genome shotgun (WGS) entry which is preliminary data.</text>
</comment>
<dbReference type="InterPro" id="IPR039076">
    <property type="entry name" value="DivIC"/>
</dbReference>
<dbReference type="PANTHER" id="PTHR40027">
    <property type="entry name" value="CELL DIVISION PROTEIN DIVIC"/>
    <property type="match status" value="1"/>
</dbReference>
<dbReference type="Pfam" id="PF04977">
    <property type="entry name" value="DivIC"/>
    <property type="match status" value="1"/>
</dbReference>
<dbReference type="PANTHER" id="PTHR40027:SF1">
    <property type="entry name" value="CELL DIVISION PROTEIN DIVIC"/>
    <property type="match status" value="1"/>
</dbReference>
<keyword evidence="4" id="KW-1185">Reference proteome</keyword>
<feature type="coiled-coil region" evidence="1">
    <location>
        <begin position="62"/>
        <end position="96"/>
    </location>
</feature>
<dbReference type="STRING" id="1462526.BN990_00018"/>
<dbReference type="eggNOG" id="COG2919">
    <property type="taxonomic scope" value="Bacteria"/>
</dbReference>
<evidence type="ECO:0000313" key="3">
    <source>
        <dbReference type="EMBL" id="CDQ37762.1"/>
    </source>
</evidence>
<dbReference type="OrthoDB" id="2991180at2"/>
<keyword evidence="2" id="KW-0812">Transmembrane</keyword>
<gene>
    <name evidence="3" type="primary">divIC</name>
    <name evidence="3" type="ORF">BN990_00018</name>
</gene>
<dbReference type="Proteomes" id="UP000028875">
    <property type="component" value="Unassembled WGS sequence"/>
</dbReference>
<dbReference type="GO" id="GO:0051301">
    <property type="term" value="P:cell division"/>
    <property type="evidence" value="ECO:0007669"/>
    <property type="project" value="UniProtKB-KW"/>
</dbReference>
<dbReference type="EMBL" id="CCDP010000001">
    <property type="protein sequence ID" value="CDQ37762.1"/>
    <property type="molecule type" value="Genomic_DNA"/>
</dbReference>
<dbReference type="RefSeq" id="WP_021290366.1">
    <property type="nucleotide sequence ID" value="NZ_BNER01000001.1"/>
</dbReference>
<keyword evidence="2" id="KW-0472">Membrane</keyword>
<feature type="transmembrane region" description="Helical" evidence="2">
    <location>
        <begin position="37"/>
        <end position="56"/>
    </location>
</feature>
<keyword evidence="1" id="KW-0175">Coiled coil</keyword>
<keyword evidence="3" id="KW-0132">Cell division</keyword>
<dbReference type="InterPro" id="IPR007060">
    <property type="entry name" value="FtsL/DivIC"/>
</dbReference>
<dbReference type="AlphaFoldDB" id="A0A024Q631"/>
<keyword evidence="2" id="KW-1133">Transmembrane helix</keyword>
<organism evidence="3 4">
    <name type="scientific">Virgibacillus massiliensis</name>
    <dbReference type="NCBI Taxonomy" id="1462526"/>
    <lineage>
        <taxon>Bacteria</taxon>
        <taxon>Bacillati</taxon>
        <taxon>Bacillota</taxon>
        <taxon>Bacilli</taxon>
        <taxon>Bacillales</taxon>
        <taxon>Bacillaceae</taxon>
        <taxon>Virgibacillus</taxon>
    </lineage>
</organism>
<evidence type="ECO:0000256" key="2">
    <source>
        <dbReference type="SAM" id="Phobius"/>
    </source>
</evidence>
<protein>
    <submittedName>
        <fullName evidence="3">Cell division protein DivIC</fullName>
    </submittedName>
</protein>
<sequence>MASDKQTVTRLDSNYMQQYDAYVDRQKRKKKRLIRRLVLFSLIAVIAFGSMATYHIKQRVLHAEKTEEYEALQQDLAELEKQENNLKEEVELLKDEDYVLQIARTNYFFSKEGELIFKIPEEDPSY</sequence>
<reference evidence="4" key="2">
    <citation type="submission" date="2014-05" db="EMBL/GenBank/DDBJ databases">
        <title>Draft genome sequence of Virgibacillus massiliensis Vm-5.</title>
        <authorList>
            <person name="Khelaifia S."/>
            <person name="Croce O."/>
            <person name="Lagier J.C."/>
            <person name="Raoult D."/>
        </authorList>
    </citation>
    <scope>NUCLEOTIDE SEQUENCE [LARGE SCALE GENOMIC DNA]</scope>
    <source>
        <strain evidence="4">Vm-5</strain>
    </source>
</reference>
<reference evidence="3 4" key="1">
    <citation type="submission" date="2014-03" db="EMBL/GenBank/DDBJ databases">
        <authorList>
            <person name="Urmite Genomes U."/>
        </authorList>
    </citation>
    <scope>NUCLEOTIDE SEQUENCE [LARGE SCALE GENOMIC DNA]</scope>
    <source>
        <strain evidence="3 4">Vm-5</strain>
    </source>
</reference>